<gene>
    <name evidence="3" type="ORF">J2X31_003295</name>
</gene>
<dbReference type="EMBL" id="JAVDVI010000017">
    <property type="protein sequence ID" value="MDR6969268.1"/>
    <property type="molecule type" value="Genomic_DNA"/>
</dbReference>
<dbReference type="InterPro" id="IPR051172">
    <property type="entry name" value="Chlamydia_OmcB"/>
</dbReference>
<accession>A0ABU1TTQ4</accession>
<proteinExistence type="predicted"/>
<dbReference type="Gene3D" id="2.60.40.10">
    <property type="entry name" value="Immunoglobulins"/>
    <property type="match status" value="2"/>
</dbReference>
<dbReference type="Pfam" id="PF01345">
    <property type="entry name" value="DUF11"/>
    <property type="match status" value="11"/>
</dbReference>
<feature type="domain" description="DUF11" evidence="2">
    <location>
        <begin position="656"/>
        <end position="768"/>
    </location>
</feature>
<feature type="domain" description="DUF11" evidence="2">
    <location>
        <begin position="1022"/>
        <end position="1130"/>
    </location>
</feature>
<keyword evidence="4" id="KW-1185">Reference proteome</keyword>
<evidence type="ECO:0000313" key="3">
    <source>
        <dbReference type="EMBL" id="MDR6969268.1"/>
    </source>
</evidence>
<evidence type="ECO:0000256" key="1">
    <source>
        <dbReference type="SAM" id="SignalP"/>
    </source>
</evidence>
<dbReference type="PANTHER" id="PTHR34819">
    <property type="entry name" value="LARGE CYSTEINE-RICH PERIPLASMIC PROTEIN OMCB"/>
    <property type="match status" value="1"/>
</dbReference>
<reference evidence="3 4" key="1">
    <citation type="submission" date="2023-07" db="EMBL/GenBank/DDBJ databases">
        <title>Sorghum-associated microbial communities from plants grown in Nebraska, USA.</title>
        <authorList>
            <person name="Schachtman D."/>
        </authorList>
    </citation>
    <scope>NUCLEOTIDE SEQUENCE [LARGE SCALE GENOMIC DNA]</scope>
    <source>
        <strain evidence="3 4">3773</strain>
    </source>
</reference>
<dbReference type="RefSeq" id="WP_310028133.1">
    <property type="nucleotide sequence ID" value="NZ_JAVDVI010000017.1"/>
</dbReference>
<dbReference type="Proteomes" id="UP001255185">
    <property type="component" value="Unassembled WGS sequence"/>
</dbReference>
<feature type="domain" description="DUF11" evidence="2">
    <location>
        <begin position="409"/>
        <end position="514"/>
    </location>
</feature>
<organism evidence="3 4">
    <name type="scientific">Flavobacterium arsenatis</name>
    <dbReference type="NCBI Taxonomy" id="1484332"/>
    <lineage>
        <taxon>Bacteria</taxon>
        <taxon>Pseudomonadati</taxon>
        <taxon>Bacteroidota</taxon>
        <taxon>Flavobacteriia</taxon>
        <taxon>Flavobacteriales</taxon>
        <taxon>Flavobacteriaceae</taxon>
        <taxon>Flavobacterium</taxon>
    </lineage>
</organism>
<feature type="non-terminal residue" evidence="3">
    <location>
        <position position="2297"/>
    </location>
</feature>
<evidence type="ECO:0000259" key="2">
    <source>
        <dbReference type="Pfam" id="PF01345"/>
    </source>
</evidence>
<dbReference type="InterPro" id="IPR047589">
    <property type="entry name" value="DUF11_rpt"/>
</dbReference>
<feature type="domain" description="DUF11" evidence="2">
    <location>
        <begin position="1142"/>
        <end position="1250"/>
    </location>
</feature>
<feature type="domain" description="DUF11" evidence="2">
    <location>
        <begin position="1282"/>
        <end position="1393"/>
    </location>
</feature>
<feature type="chain" id="PRO_5045999765" evidence="1">
    <location>
        <begin position="22"/>
        <end position="2297"/>
    </location>
</feature>
<dbReference type="PANTHER" id="PTHR34819:SF3">
    <property type="entry name" value="CELL SURFACE PROTEIN"/>
    <property type="match status" value="1"/>
</dbReference>
<sequence length="2297" mass="238774">MKRLLLLLVFMLATVAGFAQADVVVTNTNNQNLYVAGTSVVYTVTVKNNGPEVATGVQVTYTNLNAIGGGGASSSWSGNGSSGTNPTFDNAIFVNTIPTLAVGETVVYTVTVNLPAWVVGALQTVANVTTTSTDPNTTNNQASDSDLQATTGADVVVTNTDNEVYYFTGSSSLYVITVKNNGPQVAQNIHFMNAKPSGVEIATWYSSRNNGAGTITTGASGSGNISNEVAELAVGASITYYFTVNVPNVYVGTLASIANVTTTSNDPIPENNTNITDFNVKAVNADVKISITNNQTIYTPGGNTSYTVVVKNDGPLAAANVNVASVFPAGITPTNWSGTNASTGTGELVNVIASLPSGSSVTYTVNVQIPGTFTGDLAAQVSATSTTADPNLTNNTATDTDAQISGANIVVTNTNGQTTYAVGTTTEYTITVTNQGPQVATNVNVFNAMPNGVTAATWSGNNSSAGTGNLQDVIPTLAVGASVIYTFNVDIPSNYLGNLKSETVISGPTFDPFPTCTNCIDIDTPSVTTNANVAVTITDGQSSYVANQTLTYTATVVNNGPSVANDVHVVVPVPTGITNFTWTGTNGSSGTNVGLNNTIPTLANGQSVTYTIVILVPPGFTGNLVNQISATSATNDPVLANNSAIDMDTPALTGADIKVVNTNNTNYFVPGANSTYIVTVTNQGPQTAYLVTPNVTFSPGVTLVSWSGSNGSTGTTLPVTNTIPEMSVGQVVTYTIIVNIPAGQTANVVSTATATLQTPSDPNFPNPSVDTDVLVQSDIAVTNTTVSDGYTLGQDIVYTVTVTNNGPNPATNVVVENLIPAGITDFSWTGPNSSSGTNVPVNNTIPTLASGASETYTITIEVPATFTGNLVTTANTTVSAGDTVPANNQATVTTPWGQYDISVTNTNGQTVYTPGAISNYTVTVTNNGPNPATNVVVQNLIPAGITSFSWTGPNASFGNDVALNHTIPTLAIGESVVYNITLTVPAGFTGDLVSEASAAIAGDLNLSNNTAIDKDVEAIISDVAIAITDNKTEYSPGISATYTVTVTNIGTVDASNIPVSSIVPADVTNYTWSGNGATGTGALNNTILSLAGGAFVTYTISFYVPATFTGNLVNEVSIVNPDTDASNNTSIDTNVPSAGANLVVVNTDSQPSYVPGQSRTYTIQITNYGPQVAQNVVVQNPVPAGINASTVSWSGNATSGTGALQNTIPTLAVGQTVTYTFVVPVPSNFPQNVNLVSEVTVTSDTIDPNPGCTQCVDVDTPTPFADLAVTKSDNRDTFLLSNNNTTPPEVEYVTYLITVVNNGPSDAMNVVVQDPMPNGINNVASVVWDASNGTNGTGSINQTIPTLTAGQIITYTVSIRMPTSFNSFTGNLVNVVNVSSSTPDNVSNNNSATDIDFPSTNHITIEAGKHNAALPVFNVKQLIRDILINEPCVNISNFTSSANSAQYGYFHRGNTNFPIKEGIILTSGNINTLDSKYTTGSSKQWGNYTPDPDLQMVMTAGGQTNQNRDASFVKFDFVPMGSEFSFNFLFSSQEYGQWQCSGFYDSFAFILTNLEDDTWENLAVVPVTGDMISVTKIRKGIYNNNCGDLNPTYFDKYNAGDGAGGSNQSNVEASHINIKGQTIRMKAATTVIAGKPYSIKLVVADASDDQLDTAVFIEAGSFNIGGPKITGTDLYADDEDFSGSNAICEGTTRIIRAATEANSDINYVWYRDDVIIPGANQHFIEVSEPGVYKVVFNYITMNCSQSDFIVVEFAPSPFDVDEAEDLYICDATPLFDLTQNKAIVLADFVQEDFTAQYYHSKEDAELGINRIGSETPPVSLTQYPGVDGETIYIKVINDFSGGYCDPIKPFQLFLTSSPSGGFSYPDDGGDPGFCIGSSTSLLPIAPGLTPGGVYTSTPPGLTIVDPATGEINVSTSLEGTYTVIYTFTGMGCPEYTSPPVQVIISPCIATIAANSGPVCEGTATFNLTATDAGAGATYEWKDYNGNVISNVQNPTGIPVPATDGTYPYSVVATVGTSVSAPSITTLIVHPTPEADFVTPASNSICTGGQATIEVTGTPNSTVNVAVVDATSNYSAAVVLNSTGIGIFGISGVTEDTTFSLVNIVTNTTPACEFIFSPSPSVVFTVGLPTATMVGFDDPVICLGTTGSFKIQGTPGATVTYTIDTANPTDVLLPPSGEFDVVTAIQNVAGTYTYELTNIETTGTAGCSNAISGQTAILTVNALPTASFSTTTPTVCQNTPATINFTGPQGATVTYTDQTGTNYSVPLDASGSYVLTTDNLPDPQQSYTFTLVSVEETS</sequence>
<dbReference type="InterPro" id="IPR001434">
    <property type="entry name" value="OmcB-like_DUF11"/>
</dbReference>
<dbReference type="NCBIfam" id="TIGR01451">
    <property type="entry name" value="B_ant_repeat"/>
    <property type="match status" value="6"/>
</dbReference>
<dbReference type="InterPro" id="IPR049804">
    <property type="entry name" value="Choice_anch_L"/>
</dbReference>
<feature type="domain" description="DUF11" evidence="2">
    <location>
        <begin position="154"/>
        <end position="274"/>
    </location>
</feature>
<feature type="domain" description="DUF11" evidence="2">
    <location>
        <begin position="900"/>
        <end position="1011"/>
    </location>
</feature>
<dbReference type="InterPro" id="IPR013783">
    <property type="entry name" value="Ig-like_fold"/>
</dbReference>
<name>A0ABU1TTQ4_9FLAO</name>
<feature type="domain" description="DUF11" evidence="2">
    <location>
        <begin position="22"/>
        <end position="143"/>
    </location>
</feature>
<feature type="domain" description="DUF11" evidence="2">
    <location>
        <begin position="286"/>
        <end position="399"/>
    </location>
</feature>
<feature type="domain" description="DUF11" evidence="2">
    <location>
        <begin position="533"/>
        <end position="644"/>
    </location>
</feature>
<feature type="signal peptide" evidence="1">
    <location>
        <begin position="1"/>
        <end position="21"/>
    </location>
</feature>
<feature type="domain" description="DUF11" evidence="2">
    <location>
        <begin position="778"/>
        <end position="893"/>
    </location>
</feature>
<keyword evidence="1" id="KW-0732">Signal</keyword>
<evidence type="ECO:0000313" key="4">
    <source>
        <dbReference type="Proteomes" id="UP001255185"/>
    </source>
</evidence>
<protein>
    <submittedName>
        <fullName evidence="3">Repeat protein (TIGR01451 family)</fullName>
    </submittedName>
</protein>
<comment type="caution">
    <text evidence="3">The sequence shown here is derived from an EMBL/GenBank/DDBJ whole genome shotgun (WGS) entry which is preliminary data.</text>
</comment>
<dbReference type="NCBIfam" id="NF038133">
    <property type="entry name" value="choice_anch_L"/>
    <property type="match status" value="1"/>
</dbReference>